<proteinExistence type="predicted"/>
<keyword evidence="2" id="KW-1185">Reference proteome</keyword>
<evidence type="ECO:0000313" key="1">
    <source>
        <dbReference type="EMBL" id="KAF2661157.1"/>
    </source>
</evidence>
<dbReference type="EMBL" id="MU004295">
    <property type="protein sequence ID" value="KAF2661157.1"/>
    <property type="molecule type" value="Genomic_DNA"/>
</dbReference>
<evidence type="ECO:0008006" key="3">
    <source>
        <dbReference type="Google" id="ProtNLM"/>
    </source>
</evidence>
<dbReference type="OrthoDB" id="2997776at2759"/>
<gene>
    <name evidence="1" type="ORF">K491DRAFT_479688</name>
</gene>
<accession>A0A6A6TPP3</accession>
<organism evidence="1 2">
    <name type="scientific">Lophiostoma macrostomum CBS 122681</name>
    <dbReference type="NCBI Taxonomy" id="1314788"/>
    <lineage>
        <taxon>Eukaryota</taxon>
        <taxon>Fungi</taxon>
        <taxon>Dikarya</taxon>
        <taxon>Ascomycota</taxon>
        <taxon>Pezizomycotina</taxon>
        <taxon>Dothideomycetes</taxon>
        <taxon>Pleosporomycetidae</taxon>
        <taxon>Pleosporales</taxon>
        <taxon>Lophiostomataceae</taxon>
        <taxon>Lophiostoma</taxon>
    </lineage>
</organism>
<dbReference type="Proteomes" id="UP000799324">
    <property type="component" value="Unassembled WGS sequence"/>
</dbReference>
<evidence type="ECO:0000313" key="2">
    <source>
        <dbReference type="Proteomes" id="UP000799324"/>
    </source>
</evidence>
<dbReference type="AlphaFoldDB" id="A0A6A6TPP3"/>
<sequence>MARPIPLDVWLLVFDELNDLNALWSACRNVSRFLRACVDEYFRHGVLQNTFVNLMYSDINTRLGPQYQFIHIPLVFDRFSDDGSRAVFQQRIYREIHPHKYQGSVRGWVPFIERYHKEIGQERPVILNKSRATSRLPRWEREYDMWKKTLHSELKKDYLLIMAYFTSIARGDRPPFSLKVGDLINDTDLVDIVVDCKQREVSFNWRQTYANFFREQNFCAHATKRSSTTRVYDKDLEQAGRRYSLVVDEMPDSFVQARRKRLAPWVEKNKDRMSPEIRLWTEIGVAGEKARIKDFLRHENLAPWRPETDTSVMEEEVPEKLAKDHPDILFSPWIDPDGQHLRPVPVMCMCLRRPKRCTIL</sequence>
<reference evidence="1" key="1">
    <citation type="journal article" date="2020" name="Stud. Mycol.">
        <title>101 Dothideomycetes genomes: a test case for predicting lifestyles and emergence of pathogens.</title>
        <authorList>
            <person name="Haridas S."/>
            <person name="Albert R."/>
            <person name="Binder M."/>
            <person name="Bloem J."/>
            <person name="Labutti K."/>
            <person name="Salamov A."/>
            <person name="Andreopoulos B."/>
            <person name="Baker S."/>
            <person name="Barry K."/>
            <person name="Bills G."/>
            <person name="Bluhm B."/>
            <person name="Cannon C."/>
            <person name="Castanera R."/>
            <person name="Culley D."/>
            <person name="Daum C."/>
            <person name="Ezra D."/>
            <person name="Gonzalez J."/>
            <person name="Henrissat B."/>
            <person name="Kuo A."/>
            <person name="Liang C."/>
            <person name="Lipzen A."/>
            <person name="Lutzoni F."/>
            <person name="Magnuson J."/>
            <person name="Mondo S."/>
            <person name="Nolan M."/>
            <person name="Ohm R."/>
            <person name="Pangilinan J."/>
            <person name="Park H.-J."/>
            <person name="Ramirez L."/>
            <person name="Alfaro M."/>
            <person name="Sun H."/>
            <person name="Tritt A."/>
            <person name="Yoshinaga Y."/>
            <person name="Zwiers L.-H."/>
            <person name="Turgeon B."/>
            <person name="Goodwin S."/>
            <person name="Spatafora J."/>
            <person name="Crous P."/>
            <person name="Grigoriev I."/>
        </authorList>
    </citation>
    <scope>NUCLEOTIDE SEQUENCE</scope>
    <source>
        <strain evidence="1">CBS 122681</strain>
    </source>
</reference>
<name>A0A6A6TPP3_9PLEO</name>
<protein>
    <recommendedName>
        <fullName evidence="3">F-box domain-containing protein</fullName>
    </recommendedName>
</protein>